<feature type="region of interest" description="Disordered" evidence="1">
    <location>
        <begin position="24"/>
        <end position="109"/>
    </location>
</feature>
<organism evidence="2 3">
    <name type="scientific">Streptomyces bottropensis ATCC 25435</name>
    <dbReference type="NCBI Taxonomy" id="1054862"/>
    <lineage>
        <taxon>Bacteria</taxon>
        <taxon>Bacillati</taxon>
        <taxon>Actinomycetota</taxon>
        <taxon>Actinomycetes</taxon>
        <taxon>Kitasatosporales</taxon>
        <taxon>Streptomycetaceae</taxon>
        <taxon>Streptomyces</taxon>
    </lineage>
</organism>
<dbReference type="AlphaFoldDB" id="M3FIF8"/>
<dbReference type="EMBL" id="KB405095">
    <property type="protein sequence ID" value="EMF51809.1"/>
    <property type="molecule type" value="Genomic_DNA"/>
</dbReference>
<gene>
    <name evidence="2" type="ORF">SBD_6332</name>
</gene>
<reference evidence="3" key="1">
    <citation type="journal article" date="2013" name="Genome Announc.">
        <title>Draft Genome Sequence of Streptomyces bottropensis ATCC 25435, a Bottromycin-Producing Actinomycete.</title>
        <authorList>
            <person name="Zhang H."/>
            <person name="Zhou W."/>
            <person name="Zhuang Y."/>
            <person name="Liang X."/>
            <person name="Liu T."/>
        </authorList>
    </citation>
    <scope>NUCLEOTIDE SEQUENCE [LARGE SCALE GENOMIC DNA]</scope>
    <source>
        <strain evidence="3">ATCC 25435</strain>
    </source>
</reference>
<evidence type="ECO:0000313" key="3">
    <source>
        <dbReference type="Proteomes" id="UP000030760"/>
    </source>
</evidence>
<evidence type="ECO:0000313" key="2">
    <source>
        <dbReference type="EMBL" id="EMF51809.1"/>
    </source>
</evidence>
<accession>M3FIF8</accession>
<feature type="compositionally biased region" description="Basic and acidic residues" evidence="1">
    <location>
        <begin position="49"/>
        <end position="84"/>
    </location>
</feature>
<protein>
    <submittedName>
        <fullName evidence="2">Uncharacterized protein</fullName>
    </submittedName>
</protein>
<evidence type="ECO:0000256" key="1">
    <source>
        <dbReference type="SAM" id="MobiDB-lite"/>
    </source>
</evidence>
<sequence>MGPYITEQQPPGGRLSLDRGLRGAHEAPRQVGRGVGTGARSFTLRRGRGPADRTPGRERCRTDRSPPPDEYEHTGGAEHDDAPRPRWRAPVRRDARTPPEAVPAGHSVG</sequence>
<name>M3FIF8_9ACTN</name>
<dbReference type="Proteomes" id="UP000030760">
    <property type="component" value="Unassembled WGS sequence"/>
</dbReference>
<proteinExistence type="predicted"/>